<proteinExistence type="predicted"/>
<dbReference type="AlphaFoldDB" id="A0A4U9W1S2"/>
<reference evidence="1" key="1">
    <citation type="submission" date="2019-05" db="EMBL/GenBank/DDBJ databases">
        <authorList>
            <consortium name="Pathogen Informatics"/>
        </authorList>
    </citation>
    <scope>NUCLEOTIDE SEQUENCE [LARGE SCALE GENOMIC DNA]</scope>
    <source>
        <strain evidence="1">NCTC12965</strain>
    </source>
</reference>
<name>A0A4U9W1S2_SERFO</name>
<organism evidence="1">
    <name type="scientific">Serratia fonticola</name>
    <dbReference type="NCBI Taxonomy" id="47917"/>
    <lineage>
        <taxon>Bacteria</taxon>
        <taxon>Pseudomonadati</taxon>
        <taxon>Pseudomonadota</taxon>
        <taxon>Gammaproteobacteria</taxon>
        <taxon>Enterobacterales</taxon>
        <taxon>Yersiniaceae</taxon>
        <taxon>Serratia</taxon>
    </lineage>
</organism>
<dbReference type="EMBL" id="CABEEZ010000125">
    <property type="protein sequence ID" value="VTR51944.1"/>
    <property type="molecule type" value="Genomic_DNA"/>
</dbReference>
<gene>
    <name evidence="1" type="ORF">NCTC12965_06267</name>
</gene>
<evidence type="ECO:0000313" key="1">
    <source>
        <dbReference type="EMBL" id="VTR51944.1"/>
    </source>
</evidence>
<protein>
    <submittedName>
        <fullName evidence="1">Uncharacterized protein</fullName>
    </submittedName>
</protein>
<accession>A0A4U9W1S2</accession>
<sequence>MSLLPKLSCAIIQTHFSGVVDESANHDFHIDLVNELLFEQEVLASGINYRVRFDSNVLDAALVENFIELYKDLFINTLDKLLAGEVDTPINSITLIAQLPHHTQHVCAGAKVPQHSIVEQFERMAATYPARNAVVCGNQTLSYQQLKSAGQPSG</sequence>